<organism evidence="2 3">
    <name type="scientific">Araneus ventricosus</name>
    <name type="common">Orbweaver spider</name>
    <name type="synonym">Epeira ventricosa</name>
    <dbReference type="NCBI Taxonomy" id="182803"/>
    <lineage>
        <taxon>Eukaryota</taxon>
        <taxon>Metazoa</taxon>
        <taxon>Ecdysozoa</taxon>
        <taxon>Arthropoda</taxon>
        <taxon>Chelicerata</taxon>
        <taxon>Arachnida</taxon>
        <taxon>Araneae</taxon>
        <taxon>Araneomorphae</taxon>
        <taxon>Entelegynae</taxon>
        <taxon>Araneoidea</taxon>
        <taxon>Araneidae</taxon>
        <taxon>Araneus</taxon>
    </lineage>
</organism>
<name>A0A4Y2DMC3_ARAVE</name>
<protein>
    <submittedName>
        <fullName evidence="2">Uncharacterized protein</fullName>
    </submittedName>
</protein>
<comment type="caution">
    <text evidence="2">The sequence shown here is derived from an EMBL/GenBank/DDBJ whole genome shotgun (WGS) entry which is preliminary data.</text>
</comment>
<evidence type="ECO:0000313" key="3">
    <source>
        <dbReference type="Proteomes" id="UP000499080"/>
    </source>
</evidence>
<dbReference type="AlphaFoldDB" id="A0A4Y2DMC3"/>
<evidence type="ECO:0000313" key="2">
    <source>
        <dbReference type="EMBL" id="GBM17952.1"/>
    </source>
</evidence>
<keyword evidence="3" id="KW-1185">Reference proteome</keyword>
<dbReference type="Gene3D" id="3.30.420.10">
    <property type="entry name" value="Ribonuclease H-like superfamily/Ribonuclease H"/>
    <property type="match status" value="1"/>
</dbReference>
<proteinExistence type="predicted"/>
<sequence>MKLSLLLLAVTALVIIDKAKNSEGQLVPISPVKEEILFLYPSDFQRVKLHQDKATSCTSKGTTAFLEKMKTDTGIAYIPFQHIPVKSPDVSPVECYTFGLLKTALSKCKPTTIDGLWNVVQEEWKSIPLEILRKALVPWKL</sequence>
<accession>A0A4Y2DMC3</accession>
<reference evidence="2 3" key="1">
    <citation type="journal article" date="2019" name="Sci. Rep.">
        <title>Orb-weaving spider Araneus ventricosus genome elucidates the spidroin gene catalogue.</title>
        <authorList>
            <person name="Kono N."/>
            <person name="Nakamura H."/>
            <person name="Ohtoshi R."/>
            <person name="Moran D.A.P."/>
            <person name="Shinohara A."/>
            <person name="Yoshida Y."/>
            <person name="Fujiwara M."/>
            <person name="Mori M."/>
            <person name="Tomita M."/>
            <person name="Arakawa K."/>
        </authorList>
    </citation>
    <scope>NUCLEOTIDE SEQUENCE [LARGE SCALE GENOMIC DNA]</scope>
</reference>
<dbReference type="InterPro" id="IPR036397">
    <property type="entry name" value="RNaseH_sf"/>
</dbReference>
<gene>
    <name evidence="2" type="ORF">AVEN_111098_1</name>
</gene>
<feature type="chain" id="PRO_5021253156" evidence="1">
    <location>
        <begin position="25"/>
        <end position="141"/>
    </location>
</feature>
<evidence type="ECO:0000256" key="1">
    <source>
        <dbReference type="SAM" id="SignalP"/>
    </source>
</evidence>
<dbReference type="EMBL" id="BGPR01000396">
    <property type="protein sequence ID" value="GBM17952.1"/>
    <property type="molecule type" value="Genomic_DNA"/>
</dbReference>
<dbReference type="OrthoDB" id="10017160at2759"/>
<dbReference type="GO" id="GO:0003676">
    <property type="term" value="F:nucleic acid binding"/>
    <property type="evidence" value="ECO:0007669"/>
    <property type="project" value="InterPro"/>
</dbReference>
<keyword evidence="1" id="KW-0732">Signal</keyword>
<dbReference type="Proteomes" id="UP000499080">
    <property type="component" value="Unassembled WGS sequence"/>
</dbReference>
<feature type="signal peptide" evidence="1">
    <location>
        <begin position="1"/>
        <end position="24"/>
    </location>
</feature>